<sequence length="190" mass="21985">MPTIRFRRAASCLLRSSASRLDLRLPHSCQFLSRPSSSDRIQDWAPGIRTYVKRQVLRAHIVYRRLEARIAITKSPSSLLYPCAFLGLRLRFFPSQHAWTLRSPSRGQVEQKENLKIRKPQIPIIVTSDSMQWPSVELSSPPERRRHHFDHSELCWLRLFPPDVELERSLPLSPTIEDQAPTLALSSLRA</sequence>
<dbReference type="Proteomes" id="UP000320762">
    <property type="component" value="Unassembled WGS sequence"/>
</dbReference>
<evidence type="ECO:0000313" key="1">
    <source>
        <dbReference type="EMBL" id="TRM63360.1"/>
    </source>
</evidence>
<dbReference type="AlphaFoldDB" id="A0A550CEY2"/>
<accession>A0A550CEY2</accession>
<organism evidence="1 2">
    <name type="scientific">Schizophyllum amplum</name>
    <dbReference type="NCBI Taxonomy" id="97359"/>
    <lineage>
        <taxon>Eukaryota</taxon>
        <taxon>Fungi</taxon>
        <taxon>Dikarya</taxon>
        <taxon>Basidiomycota</taxon>
        <taxon>Agaricomycotina</taxon>
        <taxon>Agaricomycetes</taxon>
        <taxon>Agaricomycetidae</taxon>
        <taxon>Agaricales</taxon>
        <taxon>Schizophyllaceae</taxon>
        <taxon>Schizophyllum</taxon>
    </lineage>
</organism>
<protein>
    <submittedName>
        <fullName evidence="1">Uncharacterized protein</fullName>
    </submittedName>
</protein>
<name>A0A550CEY2_9AGAR</name>
<keyword evidence="2" id="KW-1185">Reference proteome</keyword>
<gene>
    <name evidence="1" type="ORF">BD626DRAFT_494099</name>
</gene>
<proteinExistence type="predicted"/>
<dbReference type="EMBL" id="VDMD01000009">
    <property type="protein sequence ID" value="TRM63360.1"/>
    <property type="molecule type" value="Genomic_DNA"/>
</dbReference>
<reference evidence="1 2" key="1">
    <citation type="journal article" date="2019" name="New Phytol.">
        <title>Comparative genomics reveals unique wood-decay strategies and fruiting body development in the Schizophyllaceae.</title>
        <authorList>
            <person name="Almasi E."/>
            <person name="Sahu N."/>
            <person name="Krizsan K."/>
            <person name="Balint B."/>
            <person name="Kovacs G.M."/>
            <person name="Kiss B."/>
            <person name="Cseklye J."/>
            <person name="Drula E."/>
            <person name="Henrissat B."/>
            <person name="Nagy I."/>
            <person name="Chovatia M."/>
            <person name="Adam C."/>
            <person name="LaButti K."/>
            <person name="Lipzen A."/>
            <person name="Riley R."/>
            <person name="Grigoriev I.V."/>
            <person name="Nagy L.G."/>
        </authorList>
    </citation>
    <scope>NUCLEOTIDE SEQUENCE [LARGE SCALE GENOMIC DNA]</scope>
    <source>
        <strain evidence="1 2">NL-1724</strain>
    </source>
</reference>
<comment type="caution">
    <text evidence="1">The sequence shown here is derived from an EMBL/GenBank/DDBJ whole genome shotgun (WGS) entry which is preliminary data.</text>
</comment>
<evidence type="ECO:0000313" key="2">
    <source>
        <dbReference type="Proteomes" id="UP000320762"/>
    </source>
</evidence>